<organism evidence="1 2">
    <name type="scientific">Candidatus Collierbacteria bacterium GW2011_GWA2_46_26</name>
    <dbReference type="NCBI Taxonomy" id="1618381"/>
    <lineage>
        <taxon>Bacteria</taxon>
        <taxon>Candidatus Collieribacteriota</taxon>
    </lineage>
</organism>
<accession>A0A0G1PL34</accession>
<proteinExistence type="predicted"/>
<evidence type="ECO:0000313" key="1">
    <source>
        <dbReference type="EMBL" id="KKU33524.1"/>
    </source>
</evidence>
<dbReference type="NCBIfam" id="TIGR01409">
    <property type="entry name" value="TAT_signal_seq"/>
    <property type="match status" value="1"/>
</dbReference>
<evidence type="ECO:0000313" key="2">
    <source>
        <dbReference type="Proteomes" id="UP000034794"/>
    </source>
</evidence>
<dbReference type="Proteomes" id="UP000034794">
    <property type="component" value="Unassembled WGS sequence"/>
</dbReference>
<sequence>MDRPESGSEKGLGLTRRDFLKFGAFGLAALLIGPERIDPVDKLDAKKELVHGVEVYGLKEKIWNLPQIQDLVFGFNLNFERKLSLGGRSMSLVEQREMILPRDTRYVEFVVTESVYNSFLRRKAETGVDYVEWVKLHIDLMNRMAENATPGSGMKTKIARVIVINDGFKTNPIPNTKDIDGSWFNDKDYRVNQDKETGQGYFWSFEHTASGGLSFSFPAGEWNGYKPKVIYPKKDDSFETVRDGVWVDCGLTHELGHQAWNLPDEYILGFEDSVFSIRKFIYYSGSLHEPEMSPYLSSLLKLFVREGIRGYYTDPRGIGIARTLGEKFFHYHMIPEKITLKSEGITEAIFYSNIYREPDYYLPKEFKEVDRMKKMPSADLVIPRSVFEPQALEKGEMYPLFSVIRIKRNNQWEELFLPVSIFNMAKIAGIDNAICNLQFYDKSFSSDRQSFQFQMIDGTKMNEFMEFRRKNNFLPFATLKIDGLSTWFVWSLQK</sequence>
<gene>
    <name evidence="1" type="ORF">UX47_C0003G0047</name>
</gene>
<dbReference type="EMBL" id="LCMI01000003">
    <property type="protein sequence ID" value="KKU33524.1"/>
    <property type="molecule type" value="Genomic_DNA"/>
</dbReference>
<dbReference type="InterPro" id="IPR019546">
    <property type="entry name" value="TAT_signal_bac_arc"/>
</dbReference>
<name>A0A0G1PL34_9BACT</name>
<protein>
    <submittedName>
        <fullName evidence="1">Uncharacterized protein</fullName>
    </submittedName>
</protein>
<dbReference type="AlphaFoldDB" id="A0A0G1PL34"/>
<reference evidence="1 2" key="1">
    <citation type="journal article" date="2015" name="Nature">
        <title>rRNA introns, odd ribosomes, and small enigmatic genomes across a large radiation of phyla.</title>
        <authorList>
            <person name="Brown C.T."/>
            <person name="Hug L.A."/>
            <person name="Thomas B.C."/>
            <person name="Sharon I."/>
            <person name="Castelle C.J."/>
            <person name="Singh A."/>
            <person name="Wilkins M.J."/>
            <person name="Williams K.H."/>
            <person name="Banfield J.F."/>
        </authorList>
    </citation>
    <scope>NUCLEOTIDE SEQUENCE [LARGE SCALE GENOMIC DNA]</scope>
</reference>
<comment type="caution">
    <text evidence="1">The sequence shown here is derived from an EMBL/GenBank/DDBJ whole genome shotgun (WGS) entry which is preliminary data.</text>
</comment>
<dbReference type="InterPro" id="IPR006311">
    <property type="entry name" value="TAT_signal"/>
</dbReference>
<dbReference type="PROSITE" id="PS51318">
    <property type="entry name" value="TAT"/>
    <property type="match status" value="1"/>
</dbReference>